<dbReference type="InterPro" id="IPR051331">
    <property type="entry name" value="Chorismate_mutase-related"/>
</dbReference>
<dbReference type="GO" id="GO:0009697">
    <property type="term" value="P:salicylic acid biosynthetic process"/>
    <property type="evidence" value="ECO:0007669"/>
    <property type="project" value="TreeGrafter"/>
</dbReference>
<dbReference type="PANTHER" id="PTHR38041">
    <property type="entry name" value="CHORISMATE MUTASE"/>
    <property type="match status" value="1"/>
</dbReference>
<dbReference type="SMART" id="SM00830">
    <property type="entry name" value="CM_2"/>
    <property type="match status" value="1"/>
</dbReference>
<dbReference type="Gene3D" id="1.20.59.10">
    <property type="entry name" value="Chorismate mutase"/>
    <property type="match status" value="1"/>
</dbReference>
<evidence type="ECO:0000259" key="2">
    <source>
        <dbReference type="PROSITE" id="PS51168"/>
    </source>
</evidence>
<dbReference type="InterPro" id="IPR036263">
    <property type="entry name" value="Chorismate_II_sf"/>
</dbReference>
<dbReference type="GO" id="GO:0004106">
    <property type="term" value="F:chorismate mutase activity"/>
    <property type="evidence" value="ECO:0007669"/>
    <property type="project" value="InterPro"/>
</dbReference>
<name>U7UET6_9FIRM</name>
<dbReference type="Pfam" id="PF01817">
    <property type="entry name" value="CM_2"/>
    <property type="match status" value="1"/>
</dbReference>
<organism evidence="3 4">
    <name type="scientific">Megasphaera vaginalis</name>
    <name type="common">ex Srinivasan et al. 2021</name>
    <dbReference type="NCBI Taxonomy" id="1111454"/>
    <lineage>
        <taxon>Bacteria</taxon>
        <taxon>Bacillati</taxon>
        <taxon>Bacillota</taxon>
        <taxon>Negativicutes</taxon>
        <taxon>Veillonellales</taxon>
        <taxon>Veillonellaceae</taxon>
        <taxon>Megasphaera</taxon>
    </lineage>
</organism>
<dbReference type="GO" id="GO:0046417">
    <property type="term" value="P:chorismate metabolic process"/>
    <property type="evidence" value="ECO:0007669"/>
    <property type="project" value="InterPro"/>
</dbReference>
<proteinExistence type="predicted"/>
<dbReference type="InterPro" id="IPR036979">
    <property type="entry name" value="CM_dom_sf"/>
</dbReference>
<gene>
    <name evidence="3" type="ORF">HMPREF1250_1167</name>
</gene>
<dbReference type="STRING" id="1111454.HMPREF1250_1167"/>
<evidence type="ECO:0000313" key="4">
    <source>
        <dbReference type="Proteomes" id="UP000017090"/>
    </source>
</evidence>
<dbReference type="InterPro" id="IPR002701">
    <property type="entry name" value="CM_II_prokaryot"/>
</dbReference>
<reference evidence="3 4" key="1">
    <citation type="submission" date="2013-09" db="EMBL/GenBank/DDBJ databases">
        <authorList>
            <person name="Durkin A.S."/>
            <person name="Haft D.R."/>
            <person name="McCorrison J."/>
            <person name="Torralba M."/>
            <person name="Gillis M."/>
            <person name="Haft D.H."/>
            <person name="Methe B."/>
            <person name="Sutton G."/>
            <person name="Nelson K.E."/>
        </authorList>
    </citation>
    <scope>NUCLEOTIDE SEQUENCE [LARGE SCALE GENOMIC DNA]</scope>
    <source>
        <strain evidence="3 4">BV3C16-1</strain>
    </source>
</reference>
<dbReference type="PANTHER" id="PTHR38041:SF1">
    <property type="entry name" value="CHORISMATE MUTASE"/>
    <property type="match status" value="1"/>
</dbReference>
<dbReference type="PATRIC" id="fig|1111454.3.peg.1847"/>
<dbReference type="PROSITE" id="PS51168">
    <property type="entry name" value="CHORISMATE_MUT_2"/>
    <property type="match status" value="1"/>
</dbReference>
<dbReference type="AlphaFoldDB" id="U7UET6"/>
<comment type="caution">
    <text evidence="3">The sequence shown here is derived from an EMBL/GenBank/DDBJ whole genome shotgun (WGS) entry which is preliminary data.</text>
</comment>
<feature type="domain" description="Chorismate mutase" evidence="2">
    <location>
        <begin position="16"/>
        <end position="106"/>
    </location>
</feature>
<accession>U7UET6</accession>
<protein>
    <submittedName>
        <fullName evidence="3">Putative chorismate mutase</fullName>
    </submittedName>
</protein>
<dbReference type="eggNOG" id="COG1605">
    <property type="taxonomic scope" value="Bacteria"/>
</dbReference>
<dbReference type="EMBL" id="AWXA01000051">
    <property type="protein sequence ID" value="ERT57865.1"/>
    <property type="molecule type" value="Genomic_DNA"/>
</dbReference>
<evidence type="ECO:0000256" key="1">
    <source>
        <dbReference type="ARBA" id="ARBA00023235"/>
    </source>
</evidence>
<keyword evidence="1" id="KW-0413">Isomerase</keyword>
<dbReference type="SUPFAM" id="SSF48600">
    <property type="entry name" value="Chorismate mutase II"/>
    <property type="match status" value="1"/>
</dbReference>
<sequence length="109" mass="12910">MKNIYLKELCITNRYGVDTMELEVCRAAIDKIDHQLARLLEERLQWVASVAAYKRAHHMEVYDPRREKIVLDRIAALAPDPDLAPHLRRIYQMIMDESKAYELQRMKRG</sequence>
<dbReference type="Proteomes" id="UP000017090">
    <property type="component" value="Unassembled WGS sequence"/>
</dbReference>
<keyword evidence="4" id="KW-1185">Reference proteome</keyword>
<evidence type="ECO:0000313" key="3">
    <source>
        <dbReference type="EMBL" id="ERT57865.1"/>
    </source>
</evidence>